<dbReference type="AlphaFoldDB" id="A0A840S1J3"/>
<protein>
    <recommendedName>
        <fullName evidence="4">Type 4 fimbrial biogenesis protein PilX N-terminal domain-containing protein</fullName>
    </recommendedName>
</protein>
<feature type="compositionally biased region" description="Polar residues" evidence="1">
    <location>
        <begin position="142"/>
        <end position="151"/>
    </location>
</feature>
<organism evidence="2 3">
    <name type="scientific">Inhella inkyongensis</name>
    <dbReference type="NCBI Taxonomy" id="392593"/>
    <lineage>
        <taxon>Bacteria</taxon>
        <taxon>Pseudomonadati</taxon>
        <taxon>Pseudomonadota</taxon>
        <taxon>Betaproteobacteria</taxon>
        <taxon>Burkholderiales</taxon>
        <taxon>Sphaerotilaceae</taxon>
        <taxon>Inhella</taxon>
    </lineage>
</organism>
<dbReference type="OrthoDB" id="5954810at2"/>
<feature type="compositionally biased region" description="Low complexity" evidence="1">
    <location>
        <begin position="128"/>
        <end position="141"/>
    </location>
</feature>
<dbReference type="RefSeq" id="WP_138857345.1">
    <property type="nucleotide sequence ID" value="NZ_CP040709.1"/>
</dbReference>
<reference evidence="2 3" key="1">
    <citation type="submission" date="2020-08" db="EMBL/GenBank/DDBJ databases">
        <title>Genomic Encyclopedia of Type Strains, Phase IV (KMG-IV): sequencing the most valuable type-strain genomes for metagenomic binning, comparative biology and taxonomic classification.</title>
        <authorList>
            <person name="Goeker M."/>
        </authorList>
    </citation>
    <scope>NUCLEOTIDE SEQUENCE [LARGE SCALE GENOMIC DNA]</scope>
    <source>
        <strain evidence="2 3">DSM 23958</strain>
    </source>
</reference>
<name>A0A840S1J3_9BURK</name>
<proteinExistence type="predicted"/>
<gene>
    <name evidence="2" type="ORF">HNQ51_000906</name>
</gene>
<keyword evidence="3" id="KW-1185">Reference proteome</keyword>
<evidence type="ECO:0000313" key="3">
    <source>
        <dbReference type="Proteomes" id="UP000554837"/>
    </source>
</evidence>
<sequence length="189" mass="19806">MALIFLLVFAVMAATMFRSSLTSVQALGNMQSRNETINAANDALDKVLSSADFATNPAVLTAETNKAPFRLDVNGDGVNDISVDFPVVTIDGKAKAGPRCLRVEPVPKSQIDPDSEQMRQCSGEDGSSHSGLGQQTGSGSSPVNQGLSGCSNTEWSITMQARDEVTNARVNVVQGVGVRVPTASVSTCE</sequence>
<feature type="region of interest" description="Disordered" evidence="1">
    <location>
        <begin position="105"/>
        <end position="151"/>
    </location>
</feature>
<evidence type="ECO:0000313" key="2">
    <source>
        <dbReference type="EMBL" id="MBB5203613.1"/>
    </source>
</evidence>
<dbReference type="EMBL" id="JACHHO010000001">
    <property type="protein sequence ID" value="MBB5203613.1"/>
    <property type="molecule type" value="Genomic_DNA"/>
</dbReference>
<evidence type="ECO:0000256" key="1">
    <source>
        <dbReference type="SAM" id="MobiDB-lite"/>
    </source>
</evidence>
<evidence type="ECO:0008006" key="4">
    <source>
        <dbReference type="Google" id="ProtNLM"/>
    </source>
</evidence>
<accession>A0A840S1J3</accession>
<dbReference type="Proteomes" id="UP000554837">
    <property type="component" value="Unassembled WGS sequence"/>
</dbReference>
<comment type="caution">
    <text evidence="2">The sequence shown here is derived from an EMBL/GenBank/DDBJ whole genome shotgun (WGS) entry which is preliminary data.</text>
</comment>